<keyword evidence="10" id="KW-1185">Reference proteome</keyword>
<dbReference type="InterPro" id="IPR051575">
    <property type="entry name" value="Myb-like_DNA-bd"/>
</dbReference>
<dbReference type="CDD" id="cd00167">
    <property type="entry name" value="SANT"/>
    <property type="match status" value="2"/>
</dbReference>
<dbReference type="InterPro" id="IPR017930">
    <property type="entry name" value="Myb_dom"/>
</dbReference>
<evidence type="ECO:0000256" key="3">
    <source>
        <dbReference type="ARBA" id="ARBA00023125"/>
    </source>
</evidence>
<evidence type="ECO:0000256" key="5">
    <source>
        <dbReference type="ARBA" id="ARBA00023242"/>
    </source>
</evidence>
<dbReference type="GO" id="GO:0001006">
    <property type="term" value="F:RNA polymerase III type 3 promoter sequence-specific DNA binding"/>
    <property type="evidence" value="ECO:0007669"/>
    <property type="project" value="TreeGrafter"/>
</dbReference>
<dbReference type="GO" id="GO:0019185">
    <property type="term" value="C:snRNA-activating protein complex"/>
    <property type="evidence" value="ECO:0007669"/>
    <property type="project" value="TreeGrafter"/>
</dbReference>
<dbReference type="RefSeq" id="XP_068351578.1">
    <property type="nucleotide sequence ID" value="XM_068510087.1"/>
</dbReference>
<dbReference type="AlphaFoldDB" id="A0A1J4JIC1"/>
<evidence type="ECO:0000313" key="9">
    <source>
        <dbReference type="EMBL" id="OHS98441.1"/>
    </source>
</evidence>
<accession>A0A1J4JIC1</accession>
<feature type="domain" description="HTH myb-type" evidence="8">
    <location>
        <begin position="52"/>
        <end position="107"/>
    </location>
</feature>
<keyword evidence="5" id="KW-0539">Nucleus</keyword>
<dbReference type="Proteomes" id="UP000179807">
    <property type="component" value="Unassembled WGS sequence"/>
</dbReference>
<dbReference type="PANTHER" id="PTHR46621">
    <property type="entry name" value="SNRNA-ACTIVATING PROTEIN COMPLEX SUBUNIT 4"/>
    <property type="match status" value="1"/>
</dbReference>
<comment type="caution">
    <text evidence="9">The sequence shown here is derived from an EMBL/GenBank/DDBJ whole genome shotgun (WGS) entry which is preliminary data.</text>
</comment>
<dbReference type="FunFam" id="1.10.10.60:FF:000010">
    <property type="entry name" value="Transcriptional activator Myb isoform A"/>
    <property type="match status" value="1"/>
</dbReference>
<evidence type="ECO:0000256" key="1">
    <source>
        <dbReference type="ARBA" id="ARBA00022737"/>
    </source>
</evidence>
<dbReference type="SUPFAM" id="SSF46689">
    <property type="entry name" value="Homeodomain-like"/>
    <property type="match status" value="1"/>
</dbReference>
<dbReference type="Pfam" id="PF13921">
    <property type="entry name" value="Myb_DNA-bind_6"/>
    <property type="match status" value="1"/>
</dbReference>
<dbReference type="PROSITE" id="PS51294">
    <property type="entry name" value="HTH_MYB"/>
    <property type="match status" value="2"/>
</dbReference>
<dbReference type="InterPro" id="IPR009057">
    <property type="entry name" value="Homeodomain-like_sf"/>
</dbReference>
<dbReference type="GO" id="GO:0000978">
    <property type="term" value="F:RNA polymerase II cis-regulatory region sequence-specific DNA binding"/>
    <property type="evidence" value="ECO:0007669"/>
    <property type="project" value="TreeGrafter"/>
</dbReference>
<dbReference type="VEuPathDB" id="TrichDB:TRFO_35147"/>
<reference evidence="9" key="1">
    <citation type="submission" date="2016-10" db="EMBL/GenBank/DDBJ databases">
        <authorList>
            <person name="Benchimol M."/>
            <person name="Almeida L.G."/>
            <person name="Vasconcelos A.T."/>
            <person name="Perreira-Neves A."/>
            <person name="Rosa I.A."/>
            <person name="Tasca T."/>
            <person name="Bogo M.R."/>
            <person name="de Souza W."/>
        </authorList>
    </citation>
    <scope>NUCLEOTIDE SEQUENCE [LARGE SCALE GENOMIC DNA]</scope>
    <source>
        <strain evidence="9">K</strain>
    </source>
</reference>
<evidence type="ECO:0000259" key="8">
    <source>
        <dbReference type="PROSITE" id="PS51294"/>
    </source>
</evidence>
<feature type="domain" description="HTH myb-type" evidence="8">
    <location>
        <begin position="109"/>
        <end position="158"/>
    </location>
</feature>
<protein>
    <submittedName>
        <fullName evidence="9">Myb-like DNA-binding domain containing protein</fullName>
    </submittedName>
</protein>
<dbReference type="InterPro" id="IPR001005">
    <property type="entry name" value="SANT/Myb"/>
</dbReference>
<dbReference type="GeneID" id="94844791"/>
<dbReference type="SMART" id="SM00717">
    <property type="entry name" value="SANT"/>
    <property type="match status" value="2"/>
</dbReference>
<keyword evidence="2" id="KW-0805">Transcription regulation</keyword>
<feature type="domain" description="Myb-like" evidence="7">
    <location>
        <begin position="52"/>
        <end position="103"/>
    </location>
</feature>
<feature type="compositionally biased region" description="Polar residues" evidence="6">
    <location>
        <begin position="202"/>
        <end position="215"/>
    </location>
</feature>
<dbReference type="GO" id="GO:0042796">
    <property type="term" value="P:snRNA transcription by RNA polymerase III"/>
    <property type="evidence" value="ECO:0007669"/>
    <property type="project" value="TreeGrafter"/>
</dbReference>
<organism evidence="9 10">
    <name type="scientific">Tritrichomonas foetus</name>
    <dbReference type="NCBI Taxonomy" id="1144522"/>
    <lineage>
        <taxon>Eukaryota</taxon>
        <taxon>Metamonada</taxon>
        <taxon>Parabasalia</taxon>
        <taxon>Tritrichomonadida</taxon>
        <taxon>Tritrichomonadidae</taxon>
        <taxon>Tritrichomonas</taxon>
    </lineage>
</organism>
<evidence type="ECO:0000259" key="7">
    <source>
        <dbReference type="PROSITE" id="PS50090"/>
    </source>
</evidence>
<dbReference type="PANTHER" id="PTHR46621:SF1">
    <property type="entry name" value="SNRNA-ACTIVATING PROTEIN COMPLEX SUBUNIT 4"/>
    <property type="match status" value="1"/>
</dbReference>
<keyword evidence="1" id="KW-0677">Repeat</keyword>
<evidence type="ECO:0000256" key="4">
    <source>
        <dbReference type="ARBA" id="ARBA00023163"/>
    </source>
</evidence>
<feature type="region of interest" description="Disordered" evidence="6">
    <location>
        <begin position="164"/>
        <end position="225"/>
    </location>
</feature>
<evidence type="ECO:0000313" key="10">
    <source>
        <dbReference type="Proteomes" id="UP000179807"/>
    </source>
</evidence>
<name>A0A1J4JIC1_9EUKA</name>
<evidence type="ECO:0000256" key="2">
    <source>
        <dbReference type="ARBA" id="ARBA00023015"/>
    </source>
</evidence>
<feature type="compositionally biased region" description="Polar residues" evidence="6">
    <location>
        <begin position="168"/>
        <end position="194"/>
    </location>
</feature>
<gene>
    <name evidence="9" type="ORF">TRFO_35147</name>
</gene>
<evidence type="ECO:0000256" key="6">
    <source>
        <dbReference type="SAM" id="MobiDB-lite"/>
    </source>
</evidence>
<dbReference type="EMBL" id="MLAK01001055">
    <property type="protein sequence ID" value="OHS98441.1"/>
    <property type="molecule type" value="Genomic_DNA"/>
</dbReference>
<dbReference type="Gene3D" id="1.10.10.60">
    <property type="entry name" value="Homeodomain-like"/>
    <property type="match status" value="2"/>
</dbReference>
<proteinExistence type="predicted"/>
<dbReference type="GO" id="GO:0042795">
    <property type="term" value="P:snRNA transcription by RNA polymerase II"/>
    <property type="evidence" value="ECO:0007669"/>
    <property type="project" value="TreeGrafter"/>
</dbReference>
<feature type="domain" description="Myb-like" evidence="7">
    <location>
        <begin position="104"/>
        <end position="154"/>
    </location>
</feature>
<keyword evidence="4" id="KW-0804">Transcription</keyword>
<sequence length="264" mass="30156">MHCYNSAMFNQMAFHNNHVFALPQTSFPPLMPLNYQVLNPATNSSCSSNNDSRRQIKHKFTQEEDEKLTQIVNELGDSNWKRIADKMGTRNCRQCRERWKNYLCPSVSKTPWTADEDELLQQKYKELGSQWSIIAKFFPNRTDVNLKNRWVVLTSHTVQEKRVRRSKQTVSTLKMASISPSSSTNQITTLTSVCPTPDELPNSATASSPLSSGESSNDESIQSGSEGEIISDDYFEFDFTPMLDNNDEDMNQVFDFDNTGLFCF</sequence>
<keyword evidence="3" id="KW-0238">DNA-binding</keyword>
<dbReference type="PROSITE" id="PS50090">
    <property type="entry name" value="MYB_LIKE"/>
    <property type="match status" value="2"/>
</dbReference>
<dbReference type="OrthoDB" id="2143914at2759"/>